<evidence type="ECO:0000313" key="2">
    <source>
        <dbReference type="EMBL" id="PSH60718.1"/>
    </source>
</evidence>
<feature type="signal peptide" evidence="1">
    <location>
        <begin position="1"/>
        <end position="29"/>
    </location>
</feature>
<dbReference type="AlphaFoldDB" id="A0A2P7B2Q7"/>
<dbReference type="Proteomes" id="UP000241158">
    <property type="component" value="Unassembled WGS sequence"/>
</dbReference>
<dbReference type="EMBL" id="PGGN01000001">
    <property type="protein sequence ID" value="PSH60718.1"/>
    <property type="molecule type" value="Genomic_DNA"/>
</dbReference>
<feature type="chain" id="PRO_5015187780" evidence="1">
    <location>
        <begin position="30"/>
        <end position="223"/>
    </location>
</feature>
<dbReference type="RefSeq" id="WP_106715343.1">
    <property type="nucleotide sequence ID" value="NZ_VSZT01000008.1"/>
</dbReference>
<protein>
    <submittedName>
        <fullName evidence="2">Uncharacterized protein</fullName>
    </submittedName>
</protein>
<name>A0A2P7B2Q7_9HYPH</name>
<accession>A0A2P7B2Q7</accession>
<gene>
    <name evidence="2" type="ORF">CU100_04755</name>
</gene>
<evidence type="ECO:0000313" key="3">
    <source>
        <dbReference type="Proteomes" id="UP000241158"/>
    </source>
</evidence>
<comment type="caution">
    <text evidence="2">The sequence shown here is derived from an EMBL/GenBank/DDBJ whole genome shotgun (WGS) entry which is preliminary data.</text>
</comment>
<keyword evidence="3" id="KW-1185">Reference proteome</keyword>
<proteinExistence type="predicted"/>
<evidence type="ECO:0000256" key="1">
    <source>
        <dbReference type="SAM" id="SignalP"/>
    </source>
</evidence>
<organism evidence="2 3">
    <name type="scientific">Phyllobacterium endophyticum</name>
    <dbReference type="NCBI Taxonomy" id="1149773"/>
    <lineage>
        <taxon>Bacteria</taxon>
        <taxon>Pseudomonadati</taxon>
        <taxon>Pseudomonadota</taxon>
        <taxon>Alphaproteobacteria</taxon>
        <taxon>Hyphomicrobiales</taxon>
        <taxon>Phyllobacteriaceae</taxon>
        <taxon>Phyllobacterium</taxon>
    </lineage>
</organism>
<keyword evidence="1" id="KW-0732">Signal</keyword>
<sequence>MHITFKRQQLLALALGTAGAIALTLPANAQSTMMQSSKPLAAVQASGHVNIRGVITSLAGKSLVVRTREGGDATVILNDDCLINSVTPASVKDIKPGDFVGISNVPKADGVSSALEVVIFPAALKGTGEGDRPWDLRPNSSMTNATVANAVTSVDGRTVMVTYRGGQKKIDIPETTPIVTLEVAAPKDLRAGTNVFIAADHANDGTLTTHRVIYGSNGVVPPM</sequence>
<dbReference type="OrthoDB" id="9799947at2"/>
<reference evidence="3" key="1">
    <citation type="submission" date="2017-11" db="EMBL/GenBank/DDBJ databases">
        <authorList>
            <person name="Kuznetsova I."/>
            <person name="Sazanova A."/>
            <person name="Chirak E."/>
            <person name="Safronova V."/>
            <person name="Willems A."/>
        </authorList>
    </citation>
    <scope>NUCLEOTIDE SEQUENCE [LARGE SCALE GENOMIC DNA]</scope>
    <source>
        <strain evidence="3">PEPV15</strain>
    </source>
</reference>